<evidence type="ECO:0000256" key="4">
    <source>
        <dbReference type="ARBA" id="ARBA00023709"/>
    </source>
</evidence>
<dbReference type="InterPro" id="IPR018376">
    <property type="entry name" value="Enoyl-CoA_hyd/isom_CS"/>
</dbReference>
<organism evidence="7 8">
    <name type="scientific">Prescottella agglutinans</name>
    <dbReference type="NCBI Taxonomy" id="1644129"/>
    <lineage>
        <taxon>Bacteria</taxon>
        <taxon>Bacillati</taxon>
        <taxon>Actinomycetota</taxon>
        <taxon>Actinomycetes</taxon>
        <taxon>Mycobacteriales</taxon>
        <taxon>Nocardiaceae</taxon>
        <taxon>Prescottella</taxon>
    </lineage>
</organism>
<evidence type="ECO:0000313" key="8">
    <source>
        <dbReference type="Proteomes" id="UP001160334"/>
    </source>
</evidence>
<dbReference type="PANTHER" id="PTHR43802">
    <property type="entry name" value="ENOYL-COA HYDRATASE"/>
    <property type="match status" value="1"/>
</dbReference>
<protein>
    <submittedName>
        <fullName evidence="7">Enoyl-CoA hydratase/carnithine racemase</fullName>
    </submittedName>
</protein>
<dbReference type="Gene3D" id="3.90.226.10">
    <property type="entry name" value="2-enoyl-CoA Hydratase, Chain A, domain 1"/>
    <property type="match status" value="1"/>
</dbReference>
<sequence>MSKVVYEKHGPVARIRLNRPEVKNAIDVETHELLREVWADFAADDSLRVAVLTGTGDAFCAGADLKTHVPTWSDGGPMLARNKLPDGFAGGITRGQHRIYKPIVAALNGWVLGGGLELALACDIRIASEKAQFGSFELRRGMHPADGGIVRLVNTVGVGIALEMELTGEPIDAQRALQANLVSRVVPHDELESAADDLVAKILRNDQKAMESAKETIFEVIGRPLDDQLKLEALLGYALCGDNPAISERSAKFFDKSDPGRAGTHQVALDAETA</sequence>
<reference evidence="7 8" key="1">
    <citation type="submission" date="2023-04" db="EMBL/GenBank/DDBJ databases">
        <title>Forest soil microbial communities from Buena Vista Peninsula, Colon Province, Panama.</title>
        <authorList>
            <person name="Bouskill N."/>
        </authorList>
    </citation>
    <scope>NUCLEOTIDE SEQUENCE [LARGE SCALE GENOMIC DNA]</scope>
    <source>
        <strain evidence="7 8">CFH S0262</strain>
    </source>
</reference>
<proteinExistence type="inferred from homology"/>
<dbReference type="PROSITE" id="PS00166">
    <property type="entry name" value="ENOYL_COA_HYDRATASE"/>
    <property type="match status" value="1"/>
</dbReference>
<dbReference type="PANTHER" id="PTHR43802:SF1">
    <property type="entry name" value="IP11341P-RELATED"/>
    <property type="match status" value="1"/>
</dbReference>
<comment type="caution">
    <text evidence="7">The sequence shown here is derived from an EMBL/GenBank/DDBJ whole genome shotgun (WGS) entry which is preliminary data.</text>
</comment>
<comment type="function">
    <text evidence="1">Could possibly oxidize fatty acids using specific components.</text>
</comment>
<accession>A0ABT6MM25</accession>
<comment type="similarity">
    <text evidence="2 6">Belongs to the enoyl-CoA hydratase/isomerase family.</text>
</comment>
<evidence type="ECO:0000256" key="1">
    <source>
        <dbReference type="ARBA" id="ARBA00002994"/>
    </source>
</evidence>
<dbReference type="RefSeq" id="WP_280764181.1">
    <property type="nucleotide sequence ID" value="NZ_JARXVC010000034.1"/>
</dbReference>
<dbReference type="Pfam" id="PF00378">
    <property type="entry name" value="ECH_1"/>
    <property type="match status" value="1"/>
</dbReference>
<dbReference type="InterPro" id="IPR001753">
    <property type="entry name" value="Enoyl-CoA_hydra/iso"/>
</dbReference>
<evidence type="ECO:0000256" key="2">
    <source>
        <dbReference type="ARBA" id="ARBA00005254"/>
    </source>
</evidence>
<keyword evidence="8" id="KW-1185">Reference proteome</keyword>
<comment type="catalytic activity">
    <reaction evidence="5">
        <text>a 4-saturated-(3S)-3-hydroxyacyl-CoA = a (3E)-enoyl-CoA + H2O</text>
        <dbReference type="Rhea" id="RHEA:20724"/>
        <dbReference type="ChEBI" id="CHEBI:15377"/>
        <dbReference type="ChEBI" id="CHEBI:58521"/>
        <dbReference type="ChEBI" id="CHEBI:137480"/>
        <dbReference type="EC" id="4.2.1.17"/>
    </reaction>
</comment>
<dbReference type="InterPro" id="IPR029045">
    <property type="entry name" value="ClpP/crotonase-like_dom_sf"/>
</dbReference>
<keyword evidence="3" id="KW-0276">Fatty acid metabolism</keyword>
<dbReference type="EMBL" id="JARXVC010000034">
    <property type="protein sequence ID" value="MDH6285021.1"/>
    <property type="molecule type" value="Genomic_DNA"/>
</dbReference>
<name>A0ABT6MM25_9NOCA</name>
<dbReference type="Proteomes" id="UP001160334">
    <property type="component" value="Unassembled WGS sequence"/>
</dbReference>
<keyword evidence="3" id="KW-0443">Lipid metabolism</keyword>
<dbReference type="CDD" id="cd06558">
    <property type="entry name" value="crotonase-like"/>
    <property type="match status" value="1"/>
</dbReference>
<evidence type="ECO:0000256" key="6">
    <source>
        <dbReference type="RuleBase" id="RU003707"/>
    </source>
</evidence>
<comment type="catalytic activity">
    <reaction evidence="4">
        <text>a (3S)-3-hydroxyacyl-CoA = a (2E)-enoyl-CoA + H2O</text>
        <dbReference type="Rhea" id="RHEA:16105"/>
        <dbReference type="ChEBI" id="CHEBI:15377"/>
        <dbReference type="ChEBI" id="CHEBI:57318"/>
        <dbReference type="ChEBI" id="CHEBI:58856"/>
        <dbReference type="EC" id="4.2.1.17"/>
    </reaction>
</comment>
<evidence type="ECO:0000256" key="3">
    <source>
        <dbReference type="ARBA" id="ARBA00022832"/>
    </source>
</evidence>
<dbReference type="SUPFAM" id="SSF52096">
    <property type="entry name" value="ClpP/crotonase"/>
    <property type="match status" value="1"/>
</dbReference>
<evidence type="ECO:0000313" key="7">
    <source>
        <dbReference type="EMBL" id="MDH6285021.1"/>
    </source>
</evidence>
<evidence type="ECO:0000256" key="5">
    <source>
        <dbReference type="ARBA" id="ARBA00023717"/>
    </source>
</evidence>
<gene>
    <name evidence="7" type="ORF">M2280_006285</name>
</gene>